<feature type="transmembrane region" description="Helical" evidence="19">
    <location>
        <begin position="111"/>
        <end position="130"/>
    </location>
</feature>
<dbReference type="NCBIfam" id="TIGR01494">
    <property type="entry name" value="ATPase_P-type"/>
    <property type="match status" value="1"/>
</dbReference>
<dbReference type="InterPro" id="IPR001757">
    <property type="entry name" value="P_typ_ATPase"/>
</dbReference>
<dbReference type="CDD" id="cd00371">
    <property type="entry name" value="HMA"/>
    <property type="match status" value="1"/>
</dbReference>
<name>A0A1Y3Q2H3_9BACI</name>
<evidence type="ECO:0000256" key="2">
    <source>
        <dbReference type="ARBA" id="ARBA00006024"/>
    </source>
</evidence>
<dbReference type="EMBL" id="LZRT01000010">
    <property type="protein sequence ID" value="OUM90749.1"/>
    <property type="molecule type" value="Genomic_DNA"/>
</dbReference>
<dbReference type="FunFam" id="3.40.50.1000:FF:000031">
    <property type="entry name" value="Probable copper-transporting ATPase HMA5"/>
    <property type="match status" value="1"/>
</dbReference>
<dbReference type="SUPFAM" id="SSF55008">
    <property type="entry name" value="HMA, heavy metal-associated domain"/>
    <property type="match status" value="1"/>
</dbReference>
<feature type="compositionally biased region" description="Polar residues" evidence="20">
    <location>
        <begin position="9"/>
        <end position="19"/>
    </location>
</feature>
<dbReference type="InterPro" id="IPR027256">
    <property type="entry name" value="P-typ_ATPase_IB"/>
</dbReference>
<keyword evidence="12" id="KW-1278">Translocase</keyword>
<evidence type="ECO:0000256" key="6">
    <source>
        <dbReference type="ARBA" id="ARBA00022692"/>
    </source>
</evidence>
<dbReference type="GO" id="GO:0140581">
    <property type="term" value="F:P-type monovalent copper transporter activity"/>
    <property type="evidence" value="ECO:0007669"/>
    <property type="project" value="UniProtKB-EC"/>
</dbReference>
<dbReference type="InterPro" id="IPR036412">
    <property type="entry name" value="HAD-like_sf"/>
</dbReference>
<evidence type="ECO:0000256" key="20">
    <source>
        <dbReference type="SAM" id="MobiDB-lite"/>
    </source>
</evidence>
<keyword evidence="7 19" id="KW-0479">Metal-binding</keyword>
<comment type="catalytic activity">
    <reaction evidence="17">
        <text>Cu(+)(in) + ATP + H2O = Cu(+)(out) + ADP + phosphate + H(+)</text>
        <dbReference type="Rhea" id="RHEA:25792"/>
        <dbReference type="ChEBI" id="CHEBI:15377"/>
        <dbReference type="ChEBI" id="CHEBI:15378"/>
        <dbReference type="ChEBI" id="CHEBI:30616"/>
        <dbReference type="ChEBI" id="CHEBI:43474"/>
        <dbReference type="ChEBI" id="CHEBI:49552"/>
        <dbReference type="ChEBI" id="CHEBI:456216"/>
        <dbReference type="EC" id="7.2.2.8"/>
    </reaction>
</comment>
<evidence type="ECO:0000256" key="4">
    <source>
        <dbReference type="ARBA" id="ARBA00022448"/>
    </source>
</evidence>
<keyword evidence="11 19" id="KW-0067">ATP-binding</keyword>
<evidence type="ECO:0000256" key="17">
    <source>
        <dbReference type="ARBA" id="ARBA00049289"/>
    </source>
</evidence>
<dbReference type="GO" id="GO:0055070">
    <property type="term" value="P:copper ion homeostasis"/>
    <property type="evidence" value="ECO:0007669"/>
    <property type="project" value="TreeGrafter"/>
</dbReference>
<dbReference type="Gene3D" id="2.70.150.10">
    <property type="entry name" value="Calcium-transporting ATPase, cytoplasmic transduction domain A"/>
    <property type="match status" value="1"/>
</dbReference>
<evidence type="ECO:0000256" key="19">
    <source>
        <dbReference type="RuleBase" id="RU362081"/>
    </source>
</evidence>
<dbReference type="GO" id="GO:0005524">
    <property type="term" value="F:ATP binding"/>
    <property type="evidence" value="ECO:0007669"/>
    <property type="project" value="UniProtKB-UniRule"/>
</dbReference>
<protein>
    <recommendedName>
        <fullName evidence="3">P-type Cu(+) transporter</fullName>
        <ecNumber evidence="3">7.2.2.8</ecNumber>
    </recommendedName>
</protein>
<dbReference type="Gene3D" id="3.40.1110.10">
    <property type="entry name" value="Calcium-transporting ATPase, cytoplasmic domain N"/>
    <property type="match status" value="1"/>
</dbReference>
<dbReference type="PANTHER" id="PTHR43520">
    <property type="entry name" value="ATP7, ISOFORM B"/>
    <property type="match status" value="1"/>
</dbReference>
<evidence type="ECO:0000256" key="7">
    <source>
        <dbReference type="ARBA" id="ARBA00022723"/>
    </source>
</evidence>
<dbReference type="Proteomes" id="UP000196475">
    <property type="component" value="Unassembled WGS sequence"/>
</dbReference>
<dbReference type="PRINTS" id="PR00941">
    <property type="entry name" value="CDATPASE"/>
</dbReference>
<dbReference type="SUPFAM" id="SSF56784">
    <property type="entry name" value="HAD-like"/>
    <property type="match status" value="1"/>
</dbReference>
<evidence type="ECO:0000256" key="11">
    <source>
        <dbReference type="ARBA" id="ARBA00022840"/>
    </source>
</evidence>
<keyword evidence="9 19" id="KW-0547">Nucleotide-binding</keyword>
<evidence type="ECO:0000313" key="22">
    <source>
        <dbReference type="EMBL" id="OUM90749.1"/>
    </source>
</evidence>
<gene>
    <name evidence="22" type="ORF">BAA01_07155</name>
</gene>
<dbReference type="EC" id="7.2.2.8" evidence="3"/>
<evidence type="ECO:0000256" key="15">
    <source>
        <dbReference type="ARBA" id="ARBA00023065"/>
    </source>
</evidence>
<dbReference type="GO" id="GO:0005507">
    <property type="term" value="F:copper ion binding"/>
    <property type="evidence" value="ECO:0007669"/>
    <property type="project" value="TreeGrafter"/>
</dbReference>
<evidence type="ECO:0000313" key="23">
    <source>
        <dbReference type="Proteomes" id="UP000196475"/>
    </source>
</evidence>
<dbReference type="PROSITE" id="PS50846">
    <property type="entry name" value="HMA_2"/>
    <property type="match status" value="1"/>
</dbReference>
<comment type="subcellular location">
    <subcellularLocation>
        <location evidence="1">Cell membrane</location>
        <topology evidence="1">Multi-pass membrane protein</topology>
    </subcellularLocation>
</comment>
<keyword evidence="16 19" id="KW-0472">Membrane</keyword>
<dbReference type="SUPFAM" id="SSF81665">
    <property type="entry name" value="Calcium ATPase, transmembrane domain M"/>
    <property type="match status" value="1"/>
</dbReference>
<comment type="similarity">
    <text evidence="2 19">Belongs to the cation transport ATPase (P-type) (TC 3.A.3) family. Type IB subfamily.</text>
</comment>
<keyword evidence="13 19" id="KW-1133">Transmembrane helix</keyword>
<dbReference type="SFLD" id="SFLDF00027">
    <property type="entry name" value="p-type_atpase"/>
    <property type="match status" value="1"/>
</dbReference>
<evidence type="ECO:0000256" key="8">
    <source>
        <dbReference type="ARBA" id="ARBA00022737"/>
    </source>
</evidence>
<sequence>MSADLTREASGQNRQNRQNPSHRKAILEITGMTCAACANRVERALNKVEGVVQANVNLASEKATVRYVSGMIGVDALIAAVEKAGYQARESVAVDEVAKKEARQRRERRQLTAFLLGALVSLPFLVQMVGDLTGLPWMMPPWLQFVLASVVQFTIGWRFIRGAYHALRGGSANMDVLVAMGTLAAYSYSSVLFFMGAHEGFYFEASVIIITLILLGKFMESRAKGRTSEAMKKLMGLQAKMAHVIRDGQVVDVPVEEVQVGDQLLVKSGEKIPVDGVVVEGQTTVDESMLTGESLPVSKSPGDRVVGATLNKHGAIRMRATKVGKDTVLSQIIRMVEEAQGSKAPIQDLADRISGIFVPIVVSLALVTFLLTWWFAGFTPALIHAVAVLVIACPCALGLATPTAIMVGTGKGAENGVLIKGAEHLQALQDVNAVILDKTGTITKGEPELTDVVALGNLRKEQLLQMVASAEQASEHPLAQAIVRGARQRGLKLQEVSQFEAVPGHGIRARVGDETLFVGNKTWIAMQAVNLEPYLPAIDALEGQGKTVMLAAKRGRLLGYLAVADTVKETSAQAVAELHQMGIEVYMLTGDNRRTAEAIAAQVGIDQVFAEVLPEEKAAWVKKLQQQGKRVAMVGDGINDAPALATADVGIAIGTGTDVAMEAADITLMRGDLLSLVACIQLSQATMRKIKQNLGWAFGYNILLIPVAAVGLLNPILAGAAMAFSSVSVVTNALLLNRWRPKVKSKPLIRTHQAA</sequence>
<dbReference type="NCBIfam" id="TIGR01511">
    <property type="entry name" value="ATPase-IB1_Cu"/>
    <property type="match status" value="1"/>
</dbReference>
<dbReference type="InterPro" id="IPR023299">
    <property type="entry name" value="ATPase_P-typ_cyto_dom_N"/>
</dbReference>
<keyword evidence="10" id="KW-0187">Copper transport</keyword>
<dbReference type="InterPro" id="IPR059000">
    <property type="entry name" value="ATPase_P-type_domA"/>
</dbReference>
<dbReference type="Pfam" id="PF00403">
    <property type="entry name" value="HMA"/>
    <property type="match status" value="1"/>
</dbReference>
<evidence type="ECO:0000256" key="10">
    <source>
        <dbReference type="ARBA" id="ARBA00022796"/>
    </source>
</evidence>
<comment type="caution">
    <text evidence="22">The sequence shown here is derived from an EMBL/GenBank/DDBJ whole genome shotgun (WGS) entry which is preliminary data.</text>
</comment>
<comment type="function">
    <text evidence="18">Involved in copper export.</text>
</comment>
<dbReference type="Gene3D" id="3.40.50.1000">
    <property type="entry name" value="HAD superfamily/HAD-like"/>
    <property type="match status" value="1"/>
</dbReference>
<dbReference type="Gene3D" id="3.30.70.100">
    <property type="match status" value="1"/>
</dbReference>
<keyword evidence="15" id="KW-0406">Ion transport</keyword>
<dbReference type="InterPro" id="IPR036163">
    <property type="entry name" value="HMA_dom_sf"/>
</dbReference>
<dbReference type="PANTHER" id="PTHR43520:SF8">
    <property type="entry name" value="P-TYPE CU(+) TRANSPORTER"/>
    <property type="match status" value="1"/>
</dbReference>
<evidence type="ECO:0000256" key="12">
    <source>
        <dbReference type="ARBA" id="ARBA00022967"/>
    </source>
</evidence>
<dbReference type="GO" id="GO:0043682">
    <property type="term" value="F:P-type divalent copper transporter activity"/>
    <property type="evidence" value="ECO:0007669"/>
    <property type="project" value="TreeGrafter"/>
</dbReference>
<feature type="transmembrane region" description="Helical" evidence="19">
    <location>
        <begin position="353"/>
        <end position="375"/>
    </location>
</feature>
<evidence type="ECO:0000256" key="14">
    <source>
        <dbReference type="ARBA" id="ARBA00023008"/>
    </source>
</evidence>
<keyword evidence="5" id="KW-0597">Phosphoprotein</keyword>
<evidence type="ECO:0000256" key="9">
    <source>
        <dbReference type="ARBA" id="ARBA00022741"/>
    </source>
</evidence>
<dbReference type="InterPro" id="IPR044492">
    <property type="entry name" value="P_typ_ATPase_HD_dom"/>
</dbReference>
<feature type="domain" description="HMA" evidence="21">
    <location>
        <begin position="23"/>
        <end position="89"/>
    </location>
</feature>
<dbReference type="NCBIfam" id="TIGR01525">
    <property type="entry name" value="ATPase-IB_hvy"/>
    <property type="match status" value="1"/>
</dbReference>
<evidence type="ECO:0000256" key="3">
    <source>
        <dbReference type="ARBA" id="ARBA00012517"/>
    </source>
</evidence>
<dbReference type="PROSITE" id="PS01047">
    <property type="entry name" value="HMA_1"/>
    <property type="match status" value="1"/>
</dbReference>
<feature type="transmembrane region" description="Helical" evidence="19">
    <location>
        <begin position="142"/>
        <end position="160"/>
    </location>
</feature>
<keyword evidence="4" id="KW-0813">Transport</keyword>
<feature type="transmembrane region" description="Helical" evidence="19">
    <location>
        <begin position="693"/>
        <end position="710"/>
    </location>
</feature>
<keyword evidence="19" id="KW-1003">Cell membrane</keyword>
<dbReference type="PROSITE" id="PS00154">
    <property type="entry name" value="ATPASE_E1_E2"/>
    <property type="match status" value="1"/>
</dbReference>
<feature type="transmembrane region" description="Helical" evidence="19">
    <location>
        <begin position="172"/>
        <end position="195"/>
    </location>
</feature>
<evidence type="ECO:0000256" key="1">
    <source>
        <dbReference type="ARBA" id="ARBA00004651"/>
    </source>
</evidence>
<feature type="transmembrane region" description="Helical" evidence="19">
    <location>
        <begin position="381"/>
        <end position="401"/>
    </location>
</feature>
<keyword evidence="14" id="KW-0186">Copper</keyword>
<dbReference type="PRINTS" id="PR00119">
    <property type="entry name" value="CATATPASE"/>
</dbReference>
<keyword evidence="8" id="KW-0677">Repeat</keyword>
<dbReference type="SFLD" id="SFLDS00003">
    <property type="entry name" value="Haloacid_Dehalogenase"/>
    <property type="match status" value="1"/>
</dbReference>
<dbReference type="InterPro" id="IPR023298">
    <property type="entry name" value="ATPase_P-typ_TM_dom_sf"/>
</dbReference>
<proteinExistence type="inferred from homology"/>
<feature type="transmembrane region" description="Helical" evidence="19">
    <location>
        <begin position="201"/>
        <end position="219"/>
    </location>
</feature>
<evidence type="ECO:0000256" key="16">
    <source>
        <dbReference type="ARBA" id="ARBA00023136"/>
    </source>
</evidence>
<organism evidence="22 23">
    <name type="scientific">Bacillus thermozeamaize</name>
    <dbReference type="NCBI Taxonomy" id="230954"/>
    <lineage>
        <taxon>Bacteria</taxon>
        <taxon>Bacillati</taxon>
        <taxon>Bacillota</taxon>
        <taxon>Bacilli</taxon>
        <taxon>Bacillales</taxon>
        <taxon>Bacillaceae</taxon>
        <taxon>Bacillus</taxon>
    </lineage>
</organism>
<dbReference type="InterPro" id="IPR023214">
    <property type="entry name" value="HAD_sf"/>
</dbReference>
<dbReference type="CDD" id="cd02094">
    <property type="entry name" value="P-type_ATPase_Cu-like"/>
    <property type="match status" value="1"/>
</dbReference>
<dbReference type="AlphaFoldDB" id="A0A1Y3Q2H3"/>
<reference evidence="23" key="1">
    <citation type="submission" date="2016-06" db="EMBL/GenBank/DDBJ databases">
        <authorList>
            <person name="Nascimento L."/>
            <person name="Pereira R.V."/>
            <person name="Martins L.F."/>
            <person name="Quaggio R.B."/>
            <person name="Silva A.M."/>
            <person name="Setubal J.C."/>
        </authorList>
    </citation>
    <scope>NUCLEOTIDE SEQUENCE [LARGE SCALE GENOMIC DNA]</scope>
</reference>
<dbReference type="FunFam" id="2.70.150.10:FF:000002">
    <property type="entry name" value="Copper-transporting ATPase 1, putative"/>
    <property type="match status" value="1"/>
</dbReference>
<dbReference type="InterPro" id="IPR006121">
    <property type="entry name" value="HMA_dom"/>
</dbReference>
<dbReference type="GO" id="GO:0005886">
    <property type="term" value="C:plasma membrane"/>
    <property type="evidence" value="ECO:0007669"/>
    <property type="project" value="UniProtKB-SubCell"/>
</dbReference>
<evidence type="ECO:0000256" key="18">
    <source>
        <dbReference type="ARBA" id="ARBA00055366"/>
    </source>
</evidence>
<dbReference type="Pfam" id="PF00702">
    <property type="entry name" value="Hydrolase"/>
    <property type="match status" value="1"/>
</dbReference>
<dbReference type="InterPro" id="IPR008250">
    <property type="entry name" value="ATPase_P-typ_transduc_dom_A_sf"/>
</dbReference>
<evidence type="ECO:0000256" key="5">
    <source>
        <dbReference type="ARBA" id="ARBA00022553"/>
    </source>
</evidence>
<evidence type="ECO:0000256" key="13">
    <source>
        <dbReference type="ARBA" id="ARBA00022989"/>
    </source>
</evidence>
<dbReference type="GO" id="GO:0016887">
    <property type="term" value="F:ATP hydrolysis activity"/>
    <property type="evidence" value="ECO:0007669"/>
    <property type="project" value="InterPro"/>
</dbReference>
<dbReference type="SFLD" id="SFLDG00002">
    <property type="entry name" value="C1.7:_P-type_atpase_like"/>
    <property type="match status" value="1"/>
</dbReference>
<feature type="transmembrane region" description="Helical" evidence="19">
    <location>
        <begin position="716"/>
        <end position="736"/>
    </location>
</feature>
<accession>A0A1Y3Q2H3</accession>
<dbReference type="InterPro" id="IPR018303">
    <property type="entry name" value="ATPase_P-typ_P_site"/>
</dbReference>
<keyword evidence="6 19" id="KW-0812">Transmembrane</keyword>
<dbReference type="InterPro" id="IPR017969">
    <property type="entry name" value="Heavy-metal-associated_CS"/>
</dbReference>
<feature type="region of interest" description="Disordered" evidence="20">
    <location>
        <begin position="1"/>
        <end position="24"/>
    </location>
</feature>
<dbReference type="FunFam" id="3.30.70.100:FF:000005">
    <property type="entry name" value="Copper-exporting P-type ATPase A"/>
    <property type="match status" value="1"/>
</dbReference>
<dbReference type="Pfam" id="PF00122">
    <property type="entry name" value="E1-E2_ATPase"/>
    <property type="match status" value="1"/>
</dbReference>
<evidence type="ECO:0000259" key="21">
    <source>
        <dbReference type="PROSITE" id="PS50846"/>
    </source>
</evidence>
<dbReference type="SUPFAM" id="SSF81653">
    <property type="entry name" value="Calcium ATPase, transduction domain A"/>
    <property type="match status" value="1"/>
</dbReference>